<dbReference type="Proteomes" id="UP000008782">
    <property type="component" value="Unassembled WGS sequence"/>
</dbReference>
<dbReference type="OrthoDB" id="4540223at2759"/>
<dbReference type="EMBL" id="GG697604">
    <property type="protein sequence ID" value="EFQ36833.1"/>
    <property type="molecule type" value="Genomic_DNA"/>
</dbReference>
<evidence type="ECO:0000313" key="2">
    <source>
        <dbReference type="EMBL" id="EFQ36833.1"/>
    </source>
</evidence>
<name>E3R145_COLGM</name>
<dbReference type="AlphaFoldDB" id="E3R145"/>
<keyword evidence="1" id="KW-0732">Signal</keyword>
<protein>
    <submittedName>
        <fullName evidence="2">Uncharacterized protein</fullName>
    </submittedName>
</protein>
<gene>
    <name evidence="2" type="ORF">GLRG_11979</name>
</gene>
<evidence type="ECO:0000256" key="1">
    <source>
        <dbReference type="SAM" id="SignalP"/>
    </source>
</evidence>
<keyword evidence="3" id="KW-1185">Reference proteome</keyword>
<sequence>MVLITFKHLVLLISLFNVALASKVLIGYRRVSRREASEINRRSNIFRDPRYDTKANKEGGAQIGNGVYLSMKVNGYAAGRRDW</sequence>
<feature type="chain" id="PRO_5003180140" evidence="1">
    <location>
        <begin position="22"/>
        <end position="83"/>
    </location>
</feature>
<evidence type="ECO:0000313" key="3">
    <source>
        <dbReference type="Proteomes" id="UP000008782"/>
    </source>
</evidence>
<proteinExistence type="predicted"/>
<dbReference type="HOGENOM" id="CLU_2542446_0_0_1"/>
<organism evidence="3">
    <name type="scientific">Colletotrichum graminicola (strain M1.001 / M2 / FGSC 10212)</name>
    <name type="common">Maize anthracnose fungus</name>
    <name type="synonym">Glomerella graminicola</name>
    <dbReference type="NCBI Taxonomy" id="645133"/>
    <lineage>
        <taxon>Eukaryota</taxon>
        <taxon>Fungi</taxon>
        <taxon>Dikarya</taxon>
        <taxon>Ascomycota</taxon>
        <taxon>Pezizomycotina</taxon>
        <taxon>Sordariomycetes</taxon>
        <taxon>Hypocreomycetidae</taxon>
        <taxon>Glomerellales</taxon>
        <taxon>Glomerellaceae</taxon>
        <taxon>Colletotrichum</taxon>
        <taxon>Colletotrichum graminicola species complex</taxon>
    </lineage>
</organism>
<dbReference type="RefSeq" id="XP_008100853.1">
    <property type="nucleotide sequence ID" value="XM_008102662.1"/>
</dbReference>
<feature type="signal peptide" evidence="1">
    <location>
        <begin position="1"/>
        <end position="21"/>
    </location>
</feature>
<accession>E3R145</accession>
<reference evidence="3" key="1">
    <citation type="journal article" date="2012" name="Nat. Genet.">
        <title>Lifestyle transitions in plant pathogenic Colletotrichum fungi deciphered by genome and transcriptome analyses.</title>
        <authorList>
            <person name="O'Connell R.J."/>
            <person name="Thon M.R."/>
            <person name="Hacquard S."/>
            <person name="Amyotte S.G."/>
            <person name="Kleemann J."/>
            <person name="Torres M.F."/>
            <person name="Damm U."/>
            <person name="Buiate E.A."/>
            <person name="Epstein L."/>
            <person name="Alkan N."/>
            <person name="Altmueller J."/>
            <person name="Alvarado-Balderrama L."/>
            <person name="Bauser C.A."/>
            <person name="Becker C."/>
            <person name="Birren B.W."/>
            <person name="Chen Z."/>
            <person name="Choi J."/>
            <person name="Crouch J.A."/>
            <person name="Duvick J.P."/>
            <person name="Farman M.A."/>
            <person name="Gan P."/>
            <person name="Heiman D."/>
            <person name="Henrissat B."/>
            <person name="Howard R.J."/>
            <person name="Kabbage M."/>
            <person name="Koch C."/>
            <person name="Kracher B."/>
            <person name="Kubo Y."/>
            <person name="Law A.D."/>
            <person name="Lebrun M.-H."/>
            <person name="Lee Y.-H."/>
            <person name="Miyara I."/>
            <person name="Moore N."/>
            <person name="Neumann U."/>
            <person name="Nordstroem K."/>
            <person name="Panaccione D.G."/>
            <person name="Panstruga R."/>
            <person name="Place M."/>
            <person name="Proctor R.H."/>
            <person name="Prusky D."/>
            <person name="Rech G."/>
            <person name="Reinhardt R."/>
            <person name="Rollins J.A."/>
            <person name="Rounsley S."/>
            <person name="Schardl C.L."/>
            <person name="Schwartz D.C."/>
            <person name="Shenoy N."/>
            <person name="Shirasu K."/>
            <person name="Sikhakolli U.R."/>
            <person name="Stueber K."/>
            <person name="Sukno S.A."/>
            <person name="Sweigard J.A."/>
            <person name="Takano Y."/>
            <person name="Takahara H."/>
            <person name="Trail F."/>
            <person name="van der Does H.C."/>
            <person name="Voll L.M."/>
            <person name="Will I."/>
            <person name="Young S."/>
            <person name="Zeng Q."/>
            <person name="Zhang J."/>
            <person name="Zhou S."/>
            <person name="Dickman M.B."/>
            <person name="Schulze-Lefert P."/>
            <person name="Ver Loren van Themaat E."/>
            <person name="Ma L.-J."/>
            <person name="Vaillancourt L.J."/>
        </authorList>
    </citation>
    <scope>NUCLEOTIDE SEQUENCE [LARGE SCALE GENOMIC DNA]</scope>
    <source>
        <strain evidence="3">M1.001 / M2 / FGSC 10212</strain>
    </source>
</reference>
<dbReference type="GeneID" id="24417342"/>
<dbReference type="STRING" id="645133.E3R145"/>
<dbReference type="VEuPathDB" id="FungiDB:GLRG_11979"/>